<evidence type="ECO:0000313" key="1">
    <source>
        <dbReference type="EMBL" id="AKV00087.1"/>
    </source>
</evidence>
<evidence type="ECO:0000313" key="2">
    <source>
        <dbReference type="Proteomes" id="UP000064967"/>
    </source>
</evidence>
<dbReference type="Proteomes" id="UP000064967">
    <property type="component" value="Chromosome"/>
</dbReference>
<gene>
    <name evidence="1" type="ORF">AKJ09_06750</name>
</gene>
<organism evidence="1 2">
    <name type="scientific">Labilithrix luteola</name>
    <dbReference type="NCBI Taxonomy" id="1391654"/>
    <lineage>
        <taxon>Bacteria</taxon>
        <taxon>Pseudomonadati</taxon>
        <taxon>Myxococcota</taxon>
        <taxon>Polyangia</taxon>
        <taxon>Polyangiales</taxon>
        <taxon>Labilitrichaceae</taxon>
        <taxon>Labilithrix</taxon>
    </lineage>
</organism>
<protein>
    <submittedName>
        <fullName evidence="1">Uncharacterized protein</fullName>
    </submittedName>
</protein>
<dbReference type="EMBL" id="CP012333">
    <property type="protein sequence ID" value="AKV00087.1"/>
    <property type="molecule type" value="Genomic_DNA"/>
</dbReference>
<keyword evidence="2" id="KW-1185">Reference proteome</keyword>
<dbReference type="AlphaFoldDB" id="A0A0K1Q374"/>
<accession>A0A0K1Q374</accession>
<reference evidence="1 2" key="1">
    <citation type="submission" date="2015-08" db="EMBL/GenBank/DDBJ databases">
        <authorList>
            <person name="Babu N.S."/>
            <person name="Beckwith C.J."/>
            <person name="Beseler K.G."/>
            <person name="Brison A."/>
            <person name="Carone J.V."/>
            <person name="Caskin T.P."/>
            <person name="Diamond M."/>
            <person name="Durham M.E."/>
            <person name="Foxe J.M."/>
            <person name="Go M."/>
            <person name="Henderson B.A."/>
            <person name="Jones I.B."/>
            <person name="McGettigan J.A."/>
            <person name="Micheletti S.J."/>
            <person name="Nasrallah M.E."/>
            <person name="Ortiz D."/>
            <person name="Piller C.R."/>
            <person name="Privatt S.R."/>
            <person name="Schneider S.L."/>
            <person name="Sharp S."/>
            <person name="Smith T.C."/>
            <person name="Stanton J.D."/>
            <person name="Ullery H.E."/>
            <person name="Wilson R.J."/>
            <person name="Serrano M.G."/>
            <person name="Buck G."/>
            <person name="Lee V."/>
            <person name="Wang Y."/>
            <person name="Carvalho R."/>
            <person name="Voegtly L."/>
            <person name="Shi R."/>
            <person name="Duckworth R."/>
            <person name="Johnson A."/>
            <person name="Loviza R."/>
            <person name="Walstead R."/>
            <person name="Shah Z."/>
            <person name="Kiflezghi M."/>
            <person name="Wade K."/>
            <person name="Ball S.L."/>
            <person name="Bradley K.W."/>
            <person name="Asai D.J."/>
            <person name="Bowman C.A."/>
            <person name="Russell D.A."/>
            <person name="Pope W.H."/>
            <person name="Jacobs-Sera D."/>
            <person name="Hendrix R.W."/>
            <person name="Hatfull G.F."/>
        </authorList>
    </citation>
    <scope>NUCLEOTIDE SEQUENCE [LARGE SCALE GENOMIC DNA]</scope>
    <source>
        <strain evidence="1 2">DSM 27648</strain>
    </source>
</reference>
<sequence>MFATQGVGTPLTVQLPSFGSLVLVPQDSPWFRYARHVPGHEPA</sequence>
<name>A0A0K1Q374_9BACT</name>
<dbReference type="KEGG" id="llu:AKJ09_06750"/>
<proteinExistence type="predicted"/>